<organism evidence="1">
    <name type="scientific">Amphimedon queenslandica</name>
    <name type="common">Sponge</name>
    <dbReference type="NCBI Taxonomy" id="400682"/>
    <lineage>
        <taxon>Eukaryota</taxon>
        <taxon>Metazoa</taxon>
        <taxon>Porifera</taxon>
        <taxon>Demospongiae</taxon>
        <taxon>Heteroscleromorpha</taxon>
        <taxon>Haplosclerida</taxon>
        <taxon>Niphatidae</taxon>
        <taxon>Amphimedon</taxon>
    </lineage>
</organism>
<accession>A0A1X7V3G6</accession>
<name>A0A1X7V3G6_AMPQE</name>
<reference evidence="1" key="1">
    <citation type="submission" date="2017-05" db="UniProtKB">
        <authorList>
            <consortium name="EnsemblMetazoa"/>
        </authorList>
    </citation>
    <scope>IDENTIFICATION</scope>
</reference>
<protein>
    <submittedName>
        <fullName evidence="1">Uncharacterized protein</fullName>
    </submittedName>
</protein>
<evidence type="ECO:0000313" key="1">
    <source>
        <dbReference type="EnsemblMetazoa" id="Aqu2.1.34548_001"/>
    </source>
</evidence>
<dbReference type="EnsemblMetazoa" id="Aqu2.1.34548_001">
    <property type="protein sequence ID" value="Aqu2.1.34548_001"/>
    <property type="gene ID" value="Aqu2.1.34548"/>
</dbReference>
<sequence length="141" mass="16134">MDLGILILENAEFGEVDATFRGSIELEYLLNMICFAYIALSNVSPYNKWIFTHTKENIPGFVVGKTLKGFIADWFDTQMNGLKLAIGKANADKVVNVKGCQVHYERSVKRVRESANVTTAWLTRPSYQLHMQFQIVIRQRM</sequence>
<dbReference type="AlphaFoldDB" id="A0A1X7V3G6"/>
<proteinExistence type="predicted"/>
<dbReference type="InParanoid" id="A0A1X7V3G6"/>